<evidence type="ECO:0000259" key="4">
    <source>
        <dbReference type="PROSITE" id="PS51123"/>
    </source>
</evidence>
<dbReference type="InterPro" id="IPR050811">
    <property type="entry name" value="Phosphate_ABC_transporter"/>
</dbReference>
<keyword evidence="2" id="KW-0472">Membrane</keyword>
<evidence type="ECO:0000256" key="2">
    <source>
        <dbReference type="PROSITE-ProRule" id="PRU00473"/>
    </source>
</evidence>
<dbReference type="AlphaFoldDB" id="A0A443ZPJ1"/>
<feature type="signal peptide" evidence="3">
    <location>
        <begin position="1"/>
        <end position="19"/>
    </location>
</feature>
<dbReference type="Proteomes" id="UP000288983">
    <property type="component" value="Unassembled WGS sequence"/>
</dbReference>
<keyword evidence="1 3" id="KW-0732">Signal</keyword>
<dbReference type="OrthoDB" id="9790048at2"/>
<dbReference type="PANTHER" id="PTHR30570:SF1">
    <property type="entry name" value="PHOSPHATE-BINDING PROTEIN PSTS"/>
    <property type="match status" value="1"/>
</dbReference>
<evidence type="ECO:0000313" key="5">
    <source>
        <dbReference type="EMBL" id="RWU21018.1"/>
    </source>
</evidence>
<feature type="domain" description="OmpA-like" evidence="4">
    <location>
        <begin position="326"/>
        <end position="440"/>
    </location>
</feature>
<dbReference type="SUPFAM" id="SSF53850">
    <property type="entry name" value="Periplasmic binding protein-like II"/>
    <property type="match status" value="1"/>
</dbReference>
<dbReference type="Gene3D" id="3.30.1330.60">
    <property type="entry name" value="OmpA-like domain"/>
    <property type="match status" value="1"/>
</dbReference>
<evidence type="ECO:0000313" key="6">
    <source>
        <dbReference type="Proteomes" id="UP000288983"/>
    </source>
</evidence>
<dbReference type="CDD" id="cd07185">
    <property type="entry name" value="OmpA_C-like"/>
    <property type="match status" value="1"/>
</dbReference>
<dbReference type="GO" id="GO:0016020">
    <property type="term" value="C:membrane"/>
    <property type="evidence" value="ECO:0007669"/>
    <property type="project" value="UniProtKB-UniRule"/>
</dbReference>
<comment type="caution">
    <text evidence="5">The sequence shown here is derived from an EMBL/GenBank/DDBJ whole genome shotgun (WGS) entry which is preliminary data.</text>
</comment>
<feature type="chain" id="PRO_5019251927" description="OmpA-like domain-containing protein" evidence="3">
    <location>
        <begin position="20"/>
        <end position="440"/>
    </location>
</feature>
<dbReference type="CDD" id="cd13653">
    <property type="entry name" value="PBP2_phosphate_like_1"/>
    <property type="match status" value="1"/>
</dbReference>
<dbReference type="EMBL" id="QJRG01000047">
    <property type="protein sequence ID" value="RWU21018.1"/>
    <property type="molecule type" value="Genomic_DNA"/>
</dbReference>
<protein>
    <recommendedName>
        <fullName evidence="4">OmpA-like domain-containing protein</fullName>
    </recommendedName>
</protein>
<dbReference type="Gene3D" id="3.40.190.10">
    <property type="entry name" value="Periplasmic binding protein-like II"/>
    <property type="match status" value="2"/>
</dbReference>
<sequence length="440" mass="47306">MFRPLSLLLLCLFPLLARAAPDDQAQLRIQGSNTIGAALAPALVKGLLESQGARQISIEATATANEIQVRALSPDGHPLRVDIAAHGSSTGFAALKSGQADLAAASRPIKASELSELRTSGDLNSAAAEHIIGLDGVAVIVHPDNPLPQLSTQQLAQIFAGQITTWETLGLGSGPIHLYARDDRSGTFETFKALVLDAAGQHLATSAQRFESGEQLAAQVRADRQAIGFSSLASVHGTKVLAIADGASRPMLPSPALVASEDYPLSRRLYFYLPPSQNNPWARALMEFAQSAKGQAIVTGSGFVGQQVHALKVPPTEGMPKPYRALVRDAQRLSVNFRFQEGNASLDNKALRDVQRVADFLRRNDKLEHGVVLVGFGDAKHDQERAALLSRLRAMAVRRELAKEGVTLREVIGLGDELPVATNLAEEGRIRNRRVEVWVY</sequence>
<dbReference type="InterPro" id="IPR036737">
    <property type="entry name" value="OmpA-like_sf"/>
</dbReference>
<dbReference type="SUPFAM" id="SSF103088">
    <property type="entry name" value="OmpA-like"/>
    <property type="match status" value="1"/>
</dbReference>
<dbReference type="InterPro" id="IPR024370">
    <property type="entry name" value="PBP_domain"/>
</dbReference>
<reference evidence="5 6" key="1">
    <citation type="submission" date="2018-06" db="EMBL/GenBank/DDBJ databases">
        <title>Bacteria isolated from soil of Wuhan.</title>
        <authorList>
            <person name="Wei X."/>
            <person name="Chunhua H."/>
        </authorList>
    </citation>
    <scope>NUCLEOTIDE SEQUENCE [LARGE SCALE GENOMIC DNA]</scope>
    <source>
        <strain evidence="6">xwS2</strain>
    </source>
</reference>
<dbReference type="InterPro" id="IPR006665">
    <property type="entry name" value="OmpA-like"/>
</dbReference>
<organism evidence="5 6">
    <name type="scientific">Pseudomonas alkylphenolica</name>
    <dbReference type="NCBI Taxonomy" id="237609"/>
    <lineage>
        <taxon>Bacteria</taxon>
        <taxon>Pseudomonadati</taxon>
        <taxon>Pseudomonadota</taxon>
        <taxon>Gammaproteobacteria</taxon>
        <taxon>Pseudomonadales</taxon>
        <taxon>Pseudomonadaceae</taxon>
        <taxon>Pseudomonas</taxon>
    </lineage>
</organism>
<dbReference type="RefSeq" id="WP_128324618.1">
    <property type="nucleotide sequence ID" value="NZ_QJRG01000047.1"/>
</dbReference>
<evidence type="ECO:0000256" key="3">
    <source>
        <dbReference type="SAM" id="SignalP"/>
    </source>
</evidence>
<accession>A0A443ZPJ1</accession>
<evidence type="ECO:0000256" key="1">
    <source>
        <dbReference type="ARBA" id="ARBA00022729"/>
    </source>
</evidence>
<gene>
    <name evidence="5" type="ORF">DM813_17535</name>
</gene>
<dbReference type="Pfam" id="PF12849">
    <property type="entry name" value="PBP_like_2"/>
    <property type="match status" value="1"/>
</dbReference>
<dbReference type="Pfam" id="PF00691">
    <property type="entry name" value="OmpA"/>
    <property type="match status" value="1"/>
</dbReference>
<proteinExistence type="predicted"/>
<dbReference type="STRING" id="237609.PSAKL28_34730"/>
<name>A0A443ZPJ1_9PSED</name>
<dbReference type="PROSITE" id="PS51123">
    <property type="entry name" value="OMPA_2"/>
    <property type="match status" value="1"/>
</dbReference>
<dbReference type="PANTHER" id="PTHR30570">
    <property type="entry name" value="PERIPLASMIC PHOSPHATE BINDING COMPONENT OF PHOSPHATE ABC TRANSPORTER"/>
    <property type="match status" value="1"/>
</dbReference>